<protein>
    <submittedName>
        <fullName evidence="1">Uncharacterized protein</fullName>
    </submittedName>
</protein>
<gene>
    <name evidence="1" type="ORF">ONZ52_12440</name>
</gene>
<organism evidence="1 2">
    <name type="scientific">Marinomonas rhodophyticola</name>
    <dbReference type="NCBI Taxonomy" id="2992803"/>
    <lineage>
        <taxon>Bacteria</taxon>
        <taxon>Pseudomonadati</taxon>
        <taxon>Pseudomonadota</taxon>
        <taxon>Gammaproteobacteria</taxon>
        <taxon>Oceanospirillales</taxon>
        <taxon>Oceanospirillaceae</taxon>
        <taxon>Marinomonas</taxon>
    </lineage>
</organism>
<proteinExistence type="predicted"/>
<sequence>MLFLETRTLTPGAAQTDTSPPWMTILLAYESDMLGETPNIGRYDTTSGKWVGPTTVPAEDVIAAKTNVIVPAISHADIENGPDTSAQIMEMKYQFFLDIAPTLEELPLLSHAREVDTDNKIMLGMDADGLFSVVVSNRVPPAAGGKCTAFLISLEGHQDHLPTYAPPKSANADQSIRVVVLGGWEFTASKMPGKLSRANAGCRKQRWCQAATSTREP</sequence>
<comment type="caution">
    <text evidence="1">The sequence shown here is derived from an EMBL/GenBank/DDBJ whole genome shotgun (WGS) entry which is preliminary data.</text>
</comment>
<dbReference type="RefSeq" id="WP_265218956.1">
    <property type="nucleotide sequence ID" value="NZ_JAPEUL010000007.1"/>
</dbReference>
<keyword evidence="2" id="KW-1185">Reference proteome</keyword>
<reference evidence="1" key="1">
    <citation type="submission" date="2022-11" db="EMBL/GenBank/DDBJ databases">
        <title>Marinomonas sp. nov., isolated from marine algae.</title>
        <authorList>
            <person name="Choi D.G."/>
            <person name="Kim J.M."/>
            <person name="Lee J.K."/>
            <person name="Baek J.H."/>
            <person name="Jeon C.O."/>
        </authorList>
    </citation>
    <scope>NUCLEOTIDE SEQUENCE</scope>
    <source>
        <strain evidence="1">KJ51-3</strain>
    </source>
</reference>
<name>A0ABT3KGQ2_9GAMM</name>
<dbReference type="EMBL" id="JAPEUL010000007">
    <property type="protein sequence ID" value="MCW4629722.1"/>
    <property type="molecule type" value="Genomic_DNA"/>
</dbReference>
<accession>A0ABT3KGQ2</accession>
<dbReference type="Proteomes" id="UP001431181">
    <property type="component" value="Unassembled WGS sequence"/>
</dbReference>
<evidence type="ECO:0000313" key="2">
    <source>
        <dbReference type="Proteomes" id="UP001431181"/>
    </source>
</evidence>
<evidence type="ECO:0000313" key="1">
    <source>
        <dbReference type="EMBL" id="MCW4629722.1"/>
    </source>
</evidence>